<keyword evidence="1" id="KW-0285">Flavoprotein</keyword>
<evidence type="ECO:0000313" key="5">
    <source>
        <dbReference type="Proteomes" id="UP000076552"/>
    </source>
</evidence>
<dbReference type="SUPFAM" id="SSF51905">
    <property type="entry name" value="FAD/NAD(P)-binding domain"/>
    <property type="match status" value="2"/>
</dbReference>
<dbReference type="PRINTS" id="PR00411">
    <property type="entry name" value="PNDRDTASEI"/>
</dbReference>
<dbReference type="GO" id="GO:0050660">
    <property type="term" value="F:flavin adenine dinucleotide binding"/>
    <property type="evidence" value="ECO:0007669"/>
    <property type="project" value="InterPro"/>
</dbReference>
<dbReference type="EMBL" id="LFIV01000006">
    <property type="protein sequence ID" value="KZL77638.1"/>
    <property type="molecule type" value="Genomic_DNA"/>
</dbReference>
<keyword evidence="5" id="KW-1185">Reference proteome</keyword>
<evidence type="ECO:0000256" key="3">
    <source>
        <dbReference type="ARBA" id="ARBA00023002"/>
    </source>
</evidence>
<accession>A0A161W2B4</accession>
<name>A0A161W2B4_9PEZI</name>
<gene>
    <name evidence="4" type="ORF">CT0861_12061</name>
</gene>
<evidence type="ECO:0000256" key="1">
    <source>
        <dbReference type="ARBA" id="ARBA00022630"/>
    </source>
</evidence>
<dbReference type="Proteomes" id="UP000076552">
    <property type="component" value="Unassembled WGS sequence"/>
</dbReference>
<organism evidence="4 5">
    <name type="scientific">Colletotrichum tofieldiae</name>
    <dbReference type="NCBI Taxonomy" id="708197"/>
    <lineage>
        <taxon>Eukaryota</taxon>
        <taxon>Fungi</taxon>
        <taxon>Dikarya</taxon>
        <taxon>Ascomycota</taxon>
        <taxon>Pezizomycotina</taxon>
        <taxon>Sordariomycetes</taxon>
        <taxon>Hypocreomycetidae</taxon>
        <taxon>Glomerellales</taxon>
        <taxon>Glomerellaceae</taxon>
        <taxon>Colletotrichum</taxon>
        <taxon>Colletotrichum spaethianum species complex</taxon>
    </lineage>
</organism>
<dbReference type="Gene3D" id="3.50.50.60">
    <property type="entry name" value="FAD/NAD(P)-binding domain"/>
    <property type="match status" value="2"/>
</dbReference>
<dbReference type="GO" id="GO:0050661">
    <property type="term" value="F:NADP binding"/>
    <property type="evidence" value="ECO:0007669"/>
    <property type="project" value="InterPro"/>
</dbReference>
<dbReference type="AlphaFoldDB" id="A0A161W2B4"/>
<reference evidence="4 5" key="1">
    <citation type="submission" date="2015-06" db="EMBL/GenBank/DDBJ databases">
        <title>Survival trade-offs in plant roots during colonization by closely related pathogenic and mutualistic fungi.</title>
        <authorList>
            <person name="Hacquard S."/>
            <person name="Kracher B."/>
            <person name="Hiruma K."/>
            <person name="Weinman A."/>
            <person name="Muench P."/>
            <person name="Garrido Oter R."/>
            <person name="Ver Loren van Themaat E."/>
            <person name="Dallerey J.-F."/>
            <person name="Damm U."/>
            <person name="Henrissat B."/>
            <person name="Lespinet O."/>
            <person name="Thon M."/>
            <person name="Kemen E."/>
            <person name="McHardy A.C."/>
            <person name="Schulze-Lefert P."/>
            <person name="O'Connell R.J."/>
        </authorList>
    </citation>
    <scope>NUCLEOTIDE SEQUENCE [LARGE SCALE GENOMIC DNA]</scope>
    <source>
        <strain evidence="4 5">0861</strain>
    </source>
</reference>
<keyword evidence="2" id="KW-0274">FAD</keyword>
<dbReference type="InterPro" id="IPR036188">
    <property type="entry name" value="FAD/NAD-bd_sf"/>
</dbReference>
<evidence type="ECO:0000256" key="2">
    <source>
        <dbReference type="ARBA" id="ARBA00022827"/>
    </source>
</evidence>
<sequence length="602" mass="66779">MPHKVEEGRVHLDFAIIGAGWYGLTAARSLLKLEPQIKLAIFDKFDTVGGTWAKERIYPNLVAQVEFGYFNYPSTPMTADGKPGNNLVTGDMIFRYLDNFAEENNLKRLIKFNSWVSKVERNPAGAGWLLTVNGQVIEADKVVCAAGITTQTNDVDFTVTDDSIPVLHAVDIAKNMPNFEKAENKHIVVIGAAKSAYDAAYLFSSMGKKVTWYVFLSTPFSGCPMPIMPTRMLGNNTITFGSNRLMNYLSPSMMTTDTWLGSFFHRTMLGRWLTRASWAYITSQAYKAAGFGGNAGKVEALKPEIKDNSCFWCESSLGLVTMDDFWSTLKKGDVRIVRDNVAVADSAGITLKNTGERVPADYVVYATGWGDHFSFFSPELREEMGIPPYGNPVPSKAAGGVKIDPWYFHDKAADQALAKKIPLLAAGPKDLNGWQRGSTRAMTTRRWRLYNRVVPLSIASGDDRSLVVLGQIHTTQTPTISEVQSLWAMAYMLGDFQLPKEEEMVQEICTWNAWTRRRYGAVGERYPYALFDWITYLDRLLGDLGVQTQRNGNAIVDFFKPYGPKTYHGIVDEYLAIRSKEAKTAAAGLGKGRGTSAGSTSS</sequence>
<keyword evidence="3" id="KW-0560">Oxidoreductase</keyword>
<keyword evidence="4" id="KW-0503">Monooxygenase</keyword>
<dbReference type="Pfam" id="PF13738">
    <property type="entry name" value="Pyr_redox_3"/>
    <property type="match status" value="1"/>
</dbReference>
<protein>
    <submittedName>
        <fullName evidence="4">Flavin-binding monooxygenase-like family protein</fullName>
    </submittedName>
</protein>
<dbReference type="GO" id="GO:0004497">
    <property type="term" value="F:monooxygenase activity"/>
    <property type="evidence" value="ECO:0007669"/>
    <property type="project" value="UniProtKB-KW"/>
</dbReference>
<dbReference type="PANTHER" id="PTHR23023">
    <property type="entry name" value="DIMETHYLANILINE MONOOXYGENASE"/>
    <property type="match status" value="1"/>
</dbReference>
<proteinExistence type="predicted"/>
<evidence type="ECO:0000313" key="4">
    <source>
        <dbReference type="EMBL" id="KZL77638.1"/>
    </source>
</evidence>
<dbReference type="InterPro" id="IPR050346">
    <property type="entry name" value="FMO-like"/>
</dbReference>
<dbReference type="InterPro" id="IPR000960">
    <property type="entry name" value="Flavin_mOase"/>
</dbReference>
<comment type="caution">
    <text evidence="4">The sequence shown here is derived from an EMBL/GenBank/DDBJ whole genome shotgun (WGS) entry which is preliminary data.</text>
</comment>
<dbReference type="PIRSF" id="PIRSF000332">
    <property type="entry name" value="FMO"/>
    <property type="match status" value="1"/>
</dbReference>